<dbReference type="Pfam" id="PF04525">
    <property type="entry name" value="LOR"/>
    <property type="match status" value="1"/>
</dbReference>
<reference evidence="1" key="1">
    <citation type="submission" date="2017-09" db="EMBL/GenBank/DDBJ databases">
        <title>Complete Genome Sequence of ansamitocin-producing Bacterium Actinosynnema pretiosum X47.</title>
        <authorList>
            <person name="Cao G."/>
            <person name="Zong G."/>
            <person name="Zhong C."/>
            <person name="Fu J."/>
        </authorList>
    </citation>
    <scope>NUCLEOTIDE SEQUENCE [LARGE SCALE GENOMIC DNA]</scope>
    <source>
        <strain evidence="1">X47</strain>
    </source>
</reference>
<dbReference type="Proteomes" id="UP000218505">
    <property type="component" value="Chromosome"/>
</dbReference>
<keyword evidence="2" id="KW-1185">Reference proteome</keyword>
<dbReference type="AlphaFoldDB" id="A0A290Z2I5"/>
<gene>
    <name evidence="1" type="ORF">CNX65_07595</name>
</gene>
<dbReference type="KEGG" id="apre:CNX65_07595"/>
<evidence type="ECO:0000313" key="1">
    <source>
        <dbReference type="EMBL" id="ATE53169.1"/>
    </source>
</evidence>
<evidence type="ECO:0000313" key="2">
    <source>
        <dbReference type="Proteomes" id="UP000218505"/>
    </source>
</evidence>
<dbReference type="EMBL" id="CP023445">
    <property type="protein sequence ID" value="ATE53169.1"/>
    <property type="molecule type" value="Genomic_DNA"/>
</dbReference>
<name>A0A290Z2I5_9PSEU</name>
<accession>A0A290Z2I5</accession>
<protein>
    <submittedName>
        <fullName evidence="1">Uncharacterized protein</fullName>
    </submittedName>
</protein>
<dbReference type="RefSeq" id="WP_096492125.1">
    <property type="nucleotide sequence ID" value="NZ_CP023445.1"/>
</dbReference>
<proteinExistence type="predicted"/>
<organism evidence="1 2">
    <name type="scientific">Actinosynnema pretiosum</name>
    <dbReference type="NCBI Taxonomy" id="42197"/>
    <lineage>
        <taxon>Bacteria</taxon>
        <taxon>Bacillati</taxon>
        <taxon>Actinomycetota</taxon>
        <taxon>Actinomycetes</taxon>
        <taxon>Pseudonocardiales</taxon>
        <taxon>Pseudonocardiaceae</taxon>
        <taxon>Actinosynnema</taxon>
    </lineage>
</organism>
<dbReference type="InterPro" id="IPR007612">
    <property type="entry name" value="LOR"/>
</dbReference>
<sequence length="197" mass="22485">MHPQPPALLHMHQKITMMVNRYEIFADDGQGQPGRLIAFVEQKRLAFKERVTIYTDSTKQSVLAEFKARKVIDLGSAYDVVVAGGQSIGLFRKDFRKSLVNSTWHFEQHGAAPAVGKERSQGLAVLRRVWGFIPFINNLPFFMRYHFDFTRENGAPVFSVDKKTWLRDHYLITINDPAADHRMVIAQAVAVDALQSR</sequence>